<dbReference type="EMBL" id="RJKX01000013">
    <property type="protein sequence ID" value="ROQ00414.1"/>
    <property type="molecule type" value="Genomic_DNA"/>
</dbReference>
<feature type="region of interest" description="Disordered" evidence="1">
    <location>
        <begin position="1"/>
        <end position="24"/>
    </location>
</feature>
<protein>
    <recommendedName>
        <fullName evidence="4">Sulfotransferase family protein</fullName>
    </recommendedName>
</protein>
<feature type="compositionally biased region" description="Polar residues" evidence="1">
    <location>
        <begin position="357"/>
        <end position="366"/>
    </location>
</feature>
<sequence length="366" mass="38524">MQPPPRWGTGRGVSSPAPDCPPPAPSRTALLVLGMHRSGTSILTRLIGSLGAALPHDAAPAGPDNVEGYWEPLGLVALNDRLLAVADSAWLDPRPLDLSRVPDATGREIARLVGGALRASFADAPLFVLKDPRICRMMPFYRPVLAAKGAAAKVVLALREPPDVAASLLERNQLSPDFAGLLWARHLVDAERDSRDLPRIVVAYGELLEDWHGPAGRLARLLGRAPAAGDPPAGDLVRPALRHHRAGSYAIFSPPVGRLLAELQAAALGLDDVGPAAAAATFDDLAAELAAMTARLADLLTVEFQSQRLSSPHPPARPIDTAAARRDLAQAMQRLHRARPESASASDQAAAQAVGVSRSSSPTTVT</sequence>
<dbReference type="InterPro" id="IPR027417">
    <property type="entry name" value="P-loop_NTPase"/>
</dbReference>
<proteinExistence type="predicted"/>
<reference evidence="2 3" key="1">
    <citation type="submission" date="2018-11" db="EMBL/GenBank/DDBJ databases">
        <title>Genomic Encyclopedia of Type Strains, Phase IV (KMG-IV): sequencing the most valuable type-strain genomes for metagenomic binning, comparative biology and taxonomic classification.</title>
        <authorList>
            <person name="Goeker M."/>
        </authorList>
    </citation>
    <scope>NUCLEOTIDE SEQUENCE [LARGE SCALE GENOMIC DNA]</scope>
    <source>
        <strain evidence="2 3">DSM 5900</strain>
    </source>
</reference>
<evidence type="ECO:0000313" key="2">
    <source>
        <dbReference type="EMBL" id="ROQ00414.1"/>
    </source>
</evidence>
<name>A0A3N1LYW1_9PROT</name>
<comment type="caution">
    <text evidence="2">The sequence shown here is derived from an EMBL/GenBank/DDBJ whole genome shotgun (WGS) entry which is preliminary data.</text>
</comment>
<evidence type="ECO:0000256" key="1">
    <source>
        <dbReference type="SAM" id="MobiDB-lite"/>
    </source>
</evidence>
<dbReference type="SUPFAM" id="SSF52540">
    <property type="entry name" value="P-loop containing nucleoside triphosphate hydrolases"/>
    <property type="match status" value="1"/>
</dbReference>
<organism evidence="2 3">
    <name type="scientific">Stella humosa</name>
    <dbReference type="NCBI Taxonomy" id="94"/>
    <lineage>
        <taxon>Bacteria</taxon>
        <taxon>Pseudomonadati</taxon>
        <taxon>Pseudomonadota</taxon>
        <taxon>Alphaproteobacteria</taxon>
        <taxon>Rhodospirillales</taxon>
        <taxon>Stellaceae</taxon>
        <taxon>Stella</taxon>
    </lineage>
</organism>
<dbReference type="Gene3D" id="3.40.50.300">
    <property type="entry name" value="P-loop containing nucleotide triphosphate hydrolases"/>
    <property type="match status" value="1"/>
</dbReference>
<evidence type="ECO:0000313" key="3">
    <source>
        <dbReference type="Proteomes" id="UP000278222"/>
    </source>
</evidence>
<keyword evidence="3" id="KW-1185">Reference proteome</keyword>
<dbReference type="AlphaFoldDB" id="A0A3N1LYW1"/>
<dbReference type="Proteomes" id="UP000278222">
    <property type="component" value="Unassembled WGS sequence"/>
</dbReference>
<accession>A0A3N1LYW1</accession>
<feature type="compositionally biased region" description="Low complexity" evidence="1">
    <location>
        <begin position="342"/>
        <end position="353"/>
    </location>
</feature>
<feature type="region of interest" description="Disordered" evidence="1">
    <location>
        <begin position="324"/>
        <end position="366"/>
    </location>
</feature>
<evidence type="ECO:0008006" key="4">
    <source>
        <dbReference type="Google" id="ProtNLM"/>
    </source>
</evidence>
<gene>
    <name evidence="2" type="ORF">EDC65_2211</name>
</gene>